<dbReference type="EMBL" id="ABYI02000031">
    <property type="protein sequence ID" value="EEG73110.1"/>
    <property type="molecule type" value="Genomic_DNA"/>
</dbReference>
<dbReference type="Proteomes" id="UP000004893">
    <property type="component" value="Unassembled WGS sequence"/>
</dbReference>
<dbReference type="PANTHER" id="PTHR31302">
    <property type="entry name" value="TRANSMEMBRANE PROTEIN WITH METALLOPHOSPHOESTERASE DOMAIN-RELATED"/>
    <property type="match status" value="1"/>
</dbReference>
<dbReference type="Gene3D" id="3.60.21.10">
    <property type="match status" value="1"/>
</dbReference>
<dbReference type="PANTHER" id="PTHR31302:SF0">
    <property type="entry name" value="TRANSMEMBRANE PROTEIN WITH METALLOPHOSPHOESTERASE DOMAIN"/>
    <property type="match status" value="1"/>
</dbReference>
<evidence type="ECO:0000313" key="2">
    <source>
        <dbReference type="EMBL" id="EEG73110.1"/>
    </source>
</evidence>
<gene>
    <name evidence="2" type="ORF">CLOHYLEM_06764</name>
</gene>
<dbReference type="STRING" id="553973.CLOHYLEM_06764"/>
<dbReference type="AlphaFoldDB" id="C0C3V2"/>
<dbReference type="eggNOG" id="COG1408">
    <property type="taxonomic scope" value="Bacteria"/>
</dbReference>
<proteinExistence type="predicted"/>
<dbReference type="HOGENOM" id="CLU_025443_1_0_9"/>
<organism evidence="2 3">
    <name type="scientific">[Clostridium] hylemonae DSM 15053</name>
    <dbReference type="NCBI Taxonomy" id="553973"/>
    <lineage>
        <taxon>Bacteria</taxon>
        <taxon>Bacillati</taxon>
        <taxon>Bacillota</taxon>
        <taxon>Clostridia</taxon>
        <taxon>Lachnospirales</taxon>
        <taxon>Lachnospiraceae</taxon>
    </lineage>
</organism>
<comment type="caution">
    <text evidence="2">The sequence shown here is derived from an EMBL/GenBank/DDBJ whole genome shotgun (WGS) entry which is preliminary data.</text>
</comment>
<dbReference type="InterPro" id="IPR051158">
    <property type="entry name" value="Metallophosphoesterase_sf"/>
</dbReference>
<dbReference type="InterPro" id="IPR004843">
    <property type="entry name" value="Calcineurin-like_PHP"/>
</dbReference>
<evidence type="ECO:0000313" key="3">
    <source>
        <dbReference type="Proteomes" id="UP000004893"/>
    </source>
</evidence>
<accession>C0C3V2</accession>
<dbReference type="RefSeq" id="WP_006444122.1">
    <property type="nucleotide sequence ID" value="NZ_CP036524.1"/>
</dbReference>
<dbReference type="SUPFAM" id="SSF56300">
    <property type="entry name" value="Metallo-dependent phosphatases"/>
    <property type="match status" value="1"/>
</dbReference>
<evidence type="ECO:0000259" key="1">
    <source>
        <dbReference type="Pfam" id="PF00149"/>
    </source>
</evidence>
<name>C0C3V2_9FIRM</name>
<feature type="domain" description="Calcineurin-like phosphoesterase" evidence="1">
    <location>
        <begin position="46"/>
        <end position="225"/>
    </location>
</feature>
<keyword evidence="3" id="KW-1185">Reference proteome</keyword>
<dbReference type="GO" id="GO:0016787">
    <property type="term" value="F:hydrolase activity"/>
    <property type="evidence" value="ECO:0007669"/>
    <property type="project" value="InterPro"/>
</dbReference>
<reference evidence="2" key="2">
    <citation type="submission" date="2013-06" db="EMBL/GenBank/DDBJ databases">
        <title>Draft genome sequence of Clostridium hylemonae (DSM 15053).</title>
        <authorList>
            <person name="Sudarsanam P."/>
            <person name="Ley R."/>
            <person name="Guruge J."/>
            <person name="Turnbaugh P.J."/>
            <person name="Mahowald M."/>
            <person name="Liep D."/>
            <person name="Gordon J."/>
        </authorList>
    </citation>
    <scope>NUCLEOTIDE SEQUENCE</scope>
    <source>
        <strain evidence="2">DSM 15053</strain>
    </source>
</reference>
<dbReference type="Pfam" id="PF00149">
    <property type="entry name" value="Metallophos"/>
    <property type="match status" value="1"/>
</dbReference>
<reference evidence="2" key="1">
    <citation type="submission" date="2009-02" db="EMBL/GenBank/DDBJ databases">
        <authorList>
            <person name="Fulton L."/>
            <person name="Clifton S."/>
            <person name="Fulton B."/>
            <person name="Xu J."/>
            <person name="Minx P."/>
            <person name="Pepin K.H."/>
            <person name="Johnson M."/>
            <person name="Bhonagiri V."/>
            <person name="Nash W.E."/>
            <person name="Mardis E.R."/>
            <person name="Wilson R.K."/>
        </authorList>
    </citation>
    <scope>NUCLEOTIDE SEQUENCE [LARGE SCALE GENOMIC DNA]</scope>
    <source>
        <strain evidence="2">DSM 15053</strain>
    </source>
</reference>
<sequence length="289" mass="32284">MTAIIITGIIIVLCILVEIRREMRTFQMTRYTVRSRRLAGMKGTKKILFLSDLHNQTYGAQNSRLVSAVLREDPDLILLGGDMLVGKRGHSYEPALQFIKQLAPICPVFYADGNHEQRVKKRPQEYGLDMDRYVQELGEAGVRFLSNESACMELGGIPVRIYGLEIPERCYGHFKRASMEAEEITQNIGRRGPDCYNILLAHNPGYADVYRAWGADLILSGHYHGGIVRIPGIGGLVAPGFFLFPKYSGGKYEEGDSTIVVSRGLGMHTLPVRLFNPAEVVVLKLKGQQ</sequence>
<protein>
    <submittedName>
        <fullName evidence="2">Ser/Thr phosphatase family protein</fullName>
    </submittedName>
</protein>
<dbReference type="InterPro" id="IPR029052">
    <property type="entry name" value="Metallo-depent_PP-like"/>
</dbReference>